<dbReference type="InterPro" id="IPR017739">
    <property type="entry name" value="T6SS-assoc_VCA0119"/>
</dbReference>
<dbReference type="EMBL" id="QVMU01000001">
    <property type="protein sequence ID" value="RJX75647.1"/>
    <property type="molecule type" value="Genomic_DNA"/>
</dbReference>
<dbReference type="PANTHER" id="PTHR37024">
    <property type="entry name" value="TYPE VI SECRETION SYSTEM DUF2094 AND IMPA-RELATED DOMAIN PROTEIN"/>
    <property type="match status" value="1"/>
</dbReference>
<name>A0A3A6R3D3_9VIBR</name>
<comment type="caution">
    <text evidence="2">The sequence shown here is derived from an EMBL/GenBank/DDBJ whole genome shotgun (WGS) entry which is preliminary data.</text>
</comment>
<dbReference type="Pfam" id="PF06812">
    <property type="entry name" value="ImpA_N"/>
    <property type="match status" value="1"/>
</dbReference>
<dbReference type="Pfam" id="PF16989">
    <property type="entry name" value="T6SS_VasJ"/>
    <property type="match status" value="1"/>
</dbReference>
<reference evidence="2 3" key="1">
    <citation type="submission" date="2018-08" db="EMBL/GenBank/DDBJ databases">
        <title>Vibrio isolated from the Eastern China Marginal Seas.</title>
        <authorList>
            <person name="Li Y."/>
        </authorList>
    </citation>
    <scope>NUCLEOTIDE SEQUENCE [LARGE SCALE GENOMIC DNA]</scope>
    <source>
        <strain evidence="2 3">BEI233</strain>
    </source>
</reference>
<gene>
    <name evidence="2" type="primary">tssA</name>
    <name evidence="2" type="ORF">DZ860_02945</name>
</gene>
<evidence type="ECO:0000313" key="3">
    <source>
        <dbReference type="Proteomes" id="UP000273252"/>
    </source>
</evidence>
<keyword evidence="3" id="KW-1185">Reference proteome</keyword>
<sequence length="465" mass="52730">MDITHYRQCIVQPIKGENPAGSRLVDDPLFDFVENQMMKVGSLSHTSVQWSEVEQTAVQLLHEKSKDLKLLIILLQCLHHNVTPSRFIVSLQLLADFIPLYWDTCFPAPGKKGMVHRGRFFSQTVQRFTQVVDKLDFERFSPQQRESLKDLLVSWQKSVTDIGLMTGMAETLVAKINSSLSRSIERERIEKTEPPSEVSRPKTSVVTLASIDNSSDKAIKESLLNVAEVLSQQDFGIALAIRVRRYAVWSSIASLPEHDLNGETQLRGMMQERVKEYQDHMRSPDIDLWRKVEQSLTMAPFWFDGQLMSYEIAKSLGNRGWCDAILSECVQFASRMPDLLKLKFKGGEPFVSERAKEWLLSYQSSGGQPSAVGDWKEKGEEATTLAKEAGIAVALSMLNDGLIAAIEPRDKFYWRLLSADLLNVNNLEAMAKEQYQTLHSQIITMSVNDWEPSLVEQLEKNTTSE</sequence>
<dbReference type="AlphaFoldDB" id="A0A3A6R3D3"/>
<dbReference type="InterPro" id="IPR010657">
    <property type="entry name" value="ImpA_N"/>
</dbReference>
<organism evidence="2 3">
    <name type="scientific">Vibrio sinensis</name>
    <dbReference type="NCBI Taxonomy" id="2302434"/>
    <lineage>
        <taxon>Bacteria</taxon>
        <taxon>Pseudomonadati</taxon>
        <taxon>Pseudomonadota</taxon>
        <taxon>Gammaproteobacteria</taxon>
        <taxon>Vibrionales</taxon>
        <taxon>Vibrionaceae</taxon>
        <taxon>Vibrio</taxon>
    </lineage>
</organism>
<protein>
    <submittedName>
        <fullName evidence="2">Type VI secretion system protein TssA</fullName>
    </submittedName>
</protein>
<accession>A0A3A6R3D3</accession>
<dbReference type="PANTHER" id="PTHR37024:SF3">
    <property type="entry name" value="TYPE VI SECRETION SYSTEM PROTEIN TSSA"/>
    <property type="match status" value="1"/>
</dbReference>
<dbReference type="NCBIfam" id="TIGR03362">
    <property type="entry name" value="VI_chp_7"/>
    <property type="match status" value="1"/>
</dbReference>
<dbReference type="OrthoDB" id="1522895at2"/>
<proteinExistence type="predicted"/>
<dbReference type="Proteomes" id="UP000273252">
    <property type="component" value="Unassembled WGS sequence"/>
</dbReference>
<dbReference type="RefSeq" id="WP_120029403.1">
    <property type="nucleotide sequence ID" value="NZ_QVMU01000001.1"/>
</dbReference>
<feature type="domain" description="ImpA N-terminal" evidence="1">
    <location>
        <begin position="12"/>
        <end position="123"/>
    </location>
</feature>
<evidence type="ECO:0000259" key="1">
    <source>
        <dbReference type="Pfam" id="PF06812"/>
    </source>
</evidence>
<evidence type="ECO:0000313" key="2">
    <source>
        <dbReference type="EMBL" id="RJX75647.1"/>
    </source>
</evidence>